<dbReference type="Proteomes" id="UP000279562">
    <property type="component" value="Unassembled WGS sequence"/>
</dbReference>
<evidence type="ECO:0000256" key="1">
    <source>
        <dbReference type="ARBA" id="ARBA00022448"/>
    </source>
</evidence>
<dbReference type="CDD" id="cd02947">
    <property type="entry name" value="TRX_family"/>
    <property type="match status" value="1"/>
</dbReference>
<dbReference type="PROSITE" id="PS51352">
    <property type="entry name" value="THIOREDOXIN_2"/>
    <property type="match status" value="1"/>
</dbReference>
<dbReference type="PROSITE" id="PS51257">
    <property type="entry name" value="PROKAR_LIPOPROTEIN"/>
    <property type="match status" value="1"/>
</dbReference>
<accession>A0A3P2AH15</accession>
<name>A0A3P2AH15_9BACE</name>
<dbReference type="InterPro" id="IPR017937">
    <property type="entry name" value="Thioredoxin_CS"/>
</dbReference>
<keyword evidence="3" id="KW-1015">Disulfide bond</keyword>
<dbReference type="GO" id="GO:0045454">
    <property type="term" value="P:cell redox homeostasis"/>
    <property type="evidence" value="ECO:0007669"/>
    <property type="project" value="TreeGrafter"/>
</dbReference>
<dbReference type="InterPro" id="IPR013766">
    <property type="entry name" value="Thioredoxin_domain"/>
</dbReference>
<dbReference type="Gene3D" id="3.40.30.10">
    <property type="entry name" value="Glutaredoxin"/>
    <property type="match status" value="1"/>
</dbReference>
<dbReference type="RefSeq" id="WP_125238356.1">
    <property type="nucleotide sequence ID" value="NZ_CAACYH010000007.1"/>
</dbReference>
<feature type="domain" description="Thioredoxin" evidence="6">
    <location>
        <begin position="20"/>
        <end position="156"/>
    </location>
</feature>
<keyword evidence="4" id="KW-0676">Redox-active center</keyword>
<proteinExistence type="predicted"/>
<evidence type="ECO:0000256" key="4">
    <source>
        <dbReference type="ARBA" id="ARBA00023284"/>
    </source>
</evidence>
<comment type="caution">
    <text evidence="7">The sequence shown here is derived from an EMBL/GenBank/DDBJ whole genome shotgun (WGS) entry which is preliminary data.</text>
</comment>
<dbReference type="GO" id="GO:0015035">
    <property type="term" value="F:protein-disulfide reductase activity"/>
    <property type="evidence" value="ECO:0007669"/>
    <property type="project" value="TreeGrafter"/>
</dbReference>
<feature type="chain" id="PRO_5018177033" evidence="5">
    <location>
        <begin position="20"/>
        <end position="159"/>
    </location>
</feature>
<keyword evidence="2" id="KW-0249">Electron transport</keyword>
<dbReference type="OrthoDB" id="9790390at2"/>
<evidence type="ECO:0000256" key="2">
    <source>
        <dbReference type="ARBA" id="ARBA00022982"/>
    </source>
</evidence>
<dbReference type="AlphaFoldDB" id="A0A3P2AH15"/>
<reference evidence="7 8" key="1">
    <citation type="submission" date="2018-11" db="EMBL/GenBank/DDBJ databases">
        <title>Genomes From Bacteria Associated with the Canine Oral Cavity: a Test Case for Automated Genome-Based Taxonomic Assignment.</title>
        <authorList>
            <person name="Coil D.A."/>
            <person name="Jospin G."/>
            <person name="Darling A.E."/>
            <person name="Wallis C."/>
            <person name="Davis I.J."/>
            <person name="Harris S."/>
            <person name="Eisen J.A."/>
            <person name="Holcombe L.J."/>
            <person name="O'Flynn C."/>
        </authorList>
    </citation>
    <scope>NUCLEOTIDE SEQUENCE [LARGE SCALE GENOMIC DNA]</scope>
    <source>
        <strain evidence="7 8">OH1047_COT-310</strain>
    </source>
</reference>
<protein>
    <submittedName>
        <fullName evidence="7">Thiol reductase thioredoxin</fullName>
    </submittedName>
</protein>
<dbReference type="EMBL" id="RQYF01000005">
    <property type="protein sequence ID" value="RRD92933.1"/>
    <property type="molecule type" value="Genomic_DNA"/>
</dbReference>
<evidence type="ECO:0000259" key="6">
    <source>
        <dbReference type="PROSITE" id="PS51352"/>
    </source>
</evidence>
<dbReference type="PANTHER" id="PTHR45663">
    <property type="entry name" value="GEO12009P1"/>
    <property type="match status" value="1"/>
</dbReference>
<dbReference type="InterPro" id="IPR036249">
    <property type="entry name" value="Thioredoxin-like_sf"/>
</dbReference>
<dbReference type="SUPFAM" id="SSF52833">
    <property type="entry name" value="Thioredoxin-like"/>
    <property type="match status" value="1"/>
</dbReference>
<keyword evidence="5" id="KW-0732">Signal</keyword>
<evidence type="ECO:0000313" key="8">
    <source>
        <dbReference type="Proteomes" id="UP000279562"/>
    </source>
</evidence>
<keyword evidence="8" id="KW-1185">Reference proteome</keyword>
<sequence length="159" mass="18035">MKKTITMAALLFSSVLTFACTDRAKQPEQTKTEVTAQKEGSVIVMTKEMFIKEVFDYEKSSDWKYKGTKPAIIDLYADWCGPCRMTAPIMKDLAKEYADKIVIYKVNVDKEKELAGLFNATSIPLFVFIPMNGTPQFFRGAADKATYKKVIDDFLLKTE</sequence>
<dbReference type="PROSITE" id="PS00194">
    <property type="entry name" value="THIOREDOXIN_1"/>
    <property type="match status" value="1"/>
</dbReference>
<dbReference type="GO" id="GO:0005829">
    <property type="term" value="C:cytosol"/>
    <property type="evidence" value="ECO:0007669"/>
    <property type="project" value="TreeGrafter"/>
</dbReference>
<feature type="signal peptide" evidence="5">
    <location>
        <begin position="1"/>
        <end position="19"/>
    </location>
</feature>
<gene>
    <name evidence="7" type="ORF">EII33_02295</name>
</gene>
<evidence type="ECO:0000313" key="7">
    <source>
        <dbReference type="EMBL" id="RRD92933.1"/>
    </source>
</evidence>
<evidence type="ECO:0000256" key="5">
    <source>
        <dbReference type="SAM" id="SignalP"/>
    </source>
</evidence>
<dbReference type="PANTHER" id="PTHR45663:SF11">
    <property type="entry name" value="GEO12009P1"/>
    <property type="match status" value="1"/>
</dbReference>
<keyword evidence="1" id="KW-0813">Transport</keyword>
<organism evidence="7 8">
    <name type="scientific">Prevotella heparinolytica</name>
    <dbReference type="NCBI Taxonomy" id="28113"/>
    <lineage>
        <taxon>Bacteria</taxon>
        <taxon>Pseudomonadati</taxon>
        <taxon>Bacteroidota</taxon>
        <taxon>Bacteroidia</taxon>
        <taxon>Bacteroidales</taxon>
        <taxon>Bacteroidaceae</taxon>
        <taxon>Bacteroides</taxon>
    </lineage>
</organism>
<dbReference type="Pfam" id="PF00085">
    <property type="entry name" value="Thioredoxin"/>
    <property type="match status" value="1"/>
</dbReference>
<evidence type="ECO:0000256" key="3">
    <source>
        <dbReference type="ARBA" id="ARBA00023157"/>
    </source>
</evidence>
<dbReference type="FunFam" id="3.40.30.10:FF:000229">
    <property type="entry name" value="Thioredoxin (TRX)"/>
    <property type="match status" value="1"/>
</dbReference>